<accession>A0A6M7TJ95</accession>
<evidence type="ECO:0000313" key="2">
    <source>
        <dbReference type="Proteomes" id="UP000275530"/>
    </source>
</evidence>
<dbReference type="AlphaFoldDB" id="A0A6M7TJ95"/>
<name>A0A6M7TJ95_9HYPH</name>
<dbReference type="Proteomes" id="UP000275530">
    <property type="component" value="Unassembled WGS sequence"/>
</dbReference>
<keyword evidence="2" id="KW-1185">Reference proteome</keyword>
<organism evidence="1 2">
    <name type="scientific">Mesorhizobium jarvisii</name>
    <dbReference type="NCBI Taxonomy" id="1777867"/>
    <lineage>
        <taxon>Bacteria</taxon>
        <taxon>Pseudomonadati</taxon>
        <taxon>Pseudomonadota</taxon>
        <taxon>Alphaproteobacteria</taxon>
        <taxon>Hyphomicrobiales</taxon>
        <taxon>Phyllobacteriaceae</taxon>
        <taxon>Mesorhizobium</taxon>
    </lineage>
</organism>
<protein>
    <submittedName>
        <fullName evidence="1">Uncharacterized protein</fullName>
    </submittedName>
</protein>
<dbReference type="Gene3D" id="2.115.10.20">
    <property type="entry name" value="Glycosyl hydrolase domain, family 43"/>
    <property type="match status" value="1"/>
</dbReference>
<dbReference type="SUPFAM" id="SSF75005">
    <property type="entry name" value="Arabinanase/levansucrase/invertase"/>
    <property type="match status" value="1"/>
</dbReference>
<reference evidence="1 2" key="1">
    <citation type="submission" date="2018-09" db="EMBL/GenBank/DDBJ databases">
        <title>Mesorhizobium carmichaelinearum sp. nov. isolated from Carmichaelinea spp. root nodules in New Zealand.</title>
        <authorList>
            <person name="De Meyer S.E."/>
        </authorList>
    </citation>
    <scope>NUCLEOTIDE SEQUENCE [LARGE SCALE GENOMIC DNA]</scope>
    <source>
        <strain evidence="1 2">LMG 28313</strain>
    </source>
</reference>
<evidence type="ECO:0000313" key="1">
    <source>
        <dbReference type="EMBL" id="RJT31297.1"/>
    </source>
</evidence>
<dbReference type="InterPro" id="IPR023296">
    <property type="entry name" value="Glyco_hydro_beta-prop_sf"/>
</dbReference>
<proteinExistence type="predicted"/>
<comment type="caution">
    <text evidence="1">The sequence shown here is derived from an EMBL/GenBank/DDBJ whole genome shotgun (WGS) entry which is preliminary data.</text>
</comment>
<gene>
    <name evidence="1" type="ORF">D3242_23980</name>
</gene>
<dbReference type="EMBL" id="QZXA01000009">
    <property type="protein sequence ID" value="RJT31297.1"/>
    <property type="molecule type" value="Genomic_DNA"/>
</dbReference>
<sequence>MHLYYSGVYPRNDVSFQIAIGLAISDDGLSFKKAFAGPVRGIGPADPYFVSTPFVGKTKYGYRMWYVSGTGWAQVNGVWEPEYVLRSCDSLDAIVWEAESIAVSADDLGDGISQTRPWITNEAGGMRLWYSRRGRDFRAGGKEAYRLFSRRMDTRNGTVGGAEPVIFSNPPAAGEFDSSMQAYCCIMQRPSGDVMFYNGNGFGEAGIGWATRDLT</sequence>